<gene>
    <name evidence="2" type="ORF">GCM10009827_058730</name>
</gene>
<keyword evidence="1" id="KW-0472">Membrane</keyword>
<comment type="caution">
    <text evidence="2">The sequence shown here is derived from an EMBL/GenBank/DDBJ whole genome shotgun (WGS) entry which is preliminary data.</text>
</comment>
<sequence length="134" mass="13959">MPLGTGMLLLRRHPEAARRVHTVARRCADVLLAGLVAYFVVTGAGRLPEVGWAALGVIAVLVAGCLAVTLVPWLGRARTRRAVEMTAAVRNLSLALFVASTASTVVVLALLAYGLVMYALSVPVAVTVARAAEA</sequence>
<proteinExistence type="predicted"/>
<evidence type="ECO:0008006" key="4">
    <source>
        <dbReference type="Google" id="ProtNLM"/>
    </source>
</evidence>
<protein>
    <recommendedName>
        <fullName evidence="4">Integral membrane protein</fullName>
    </recommendedName>
</protein>
<feature type="transmembrane region" description="Helical" evidence="1">
    <location>
        <begin position="94"/>
        <end position="120"/>
    </location>
</feature>
<evidence type="ECO:0000313" key="3">
    <source>
        <dbReference type="Proteomes" id="UP001501470"/>
    </source>
</evidence>
<evidence type="ECO:0000313" key="2">
    <source>
        <dbReference type="EMBL" id="GAA1532983.1"/>
    </source>
</evidence>
<reference evidence="3" key="1">
    <citation type="journal article" date="2019" name="Int. J. Syst. Evol. Microbiol.">
        <title>The Global Catalogue of Microorganisms (GCM) 10K type strain sequencing project: providing services to taxonomists for standard genome sequencing and annotation.</title>
        <authorList>
            <consortium name="The Broad Institute Genomics Platform"/>
            <consortium name="The Broad Institute Genome Sequencing Center for Infectious Disease"/>
            <person name="Wu L."/>
            <person name="Ma J."/>
        </authorList>
    </citation>
    <scope>NUCLEOTIDE SEQUENCE [LARGE SCALE GENOMIC DNA]</scope>
    <source>
        <strain evidence="3">JCM 15933</strain>
    </source>
</reference>
<keyword evidence="3" id="KW-1185">Reference proteome</keyword>
<accession>A0ABP4LWD7</accession>
<dbReference type="InterPro" id="IPR038770">
    <property type="entry name" value="Na+/solute_symporter_sf"/>
</dbReference>
<evidence type="ECO:0000256" key="1">
    <source>
        <dbReference type="SAM" id="Phobius"/>
    </source>
</evidence>
<feature type="transmembrane region" description="Helical" evidence="1">
    <location>
        <begin position="27"/>
        <end position="45"/>
    </location>
</feature>
<organism evidence="2 3">
    <name type="scientific">Dactylosporangium maewongense</name>
    <dbReference type="NCBI Taxonomy" id="634393"/>
    <lineage>
        <taxon>Bacteria</taxon>
        <taxon>Bacillati</taxon>
        <taxon>Actinomycetota</taxon>
        <taxon>Actinomycetes</taxon>
        <taxon>Micromonosporales</taxon>
        <taxon>Micromonosporaceae</taxon>
        <taxon>Dactylosporangium</taxon>
    </lineage>
</organism>
<dbReference type="EMBL" id="BAAAQD010000012">
    <property type="protein sequence ID" value="GAA1532983.1"/>
    <property type="molecule type" value="Genomic_DNA"/>
</dbReference>
<name>A0ABP4LWD7_9ACTN</name>
<dbReference type="RefSeq" id="WP_344505483.1">
    <property type="nucleotide sequence ID" value="NZ_BAAAQD010000012.1"/>
</dbReference>
<keyword evidence="1" id="KW-1133">Transmembrane helix</keyword>
<dbReference type="Gene3D" id="1.20.1530.20">
    <property type="match status" value="1"/>
</dbReference>
<dbReference type="Proteomes" id="UP001501470">
    <property type="component" value="Unassembled WGS sequence"/>
</dbReference>
<keyword evidence="1" id="KW-0812">Transmembrane</keyword>
<feature type="transmembrane region" description="Helical" evidence="1">
    <location>
        <begin position="51"/>
        <end position="74"/>
    </location>
</feature>